<dbReference type="HOGENOM" id="CLU_019796_1_2_1"/>
<proteinExistence type="inferred from homology"/>
<evidence type="ECO:0008006" key="9">
    <source>
        <dbReference type="Google" id="ProtNLM"/>
    </source>
</evidence>
<keyword evidence="4" id="KW-1133">Transmembrane helix</keyword>
<organism evidence="7 8">
    <name type="scientific">Candida maltosa (strain Xu316)</name>
    <name type="common">Yeast</name>
    <dbReference type="NCBI Taxonomy" id="1245528"/>
    <lineage>
        <taxon>Eukaryota</taxon>
        <taxon>Fungi</taxon>
        <taxon>Dikarya</taxon>
        <taxon>Ascomycota</taxon>
        <taxon>Saccharomycotina</taxon>
        <taxon>Pichiomycetes</taxon>
        <taxon>Debaryomycetaceae</taxon>
        <taxon>Candida/Lodderomyces clade</taxon>
        <taxon>Candida</taxon>
    </lineage>
</organism>
<dbReference type="EMBL" id="AOGT01001908">
    <property type="protein sequence ID" value="EMG46704.1"/>
    <property type="molecule type" value="Genomic_DNA"/>
</dbReference>
<keyword evidence="4" id="KW-0812">Transmembrane</keyword>
<comment type="similarity">
    <text evidence="1 3">Belongs to the D-isomer specific 2-hydroxyacid dehydrogenase family.</text>
</comment>
<dbReference type="InterPro" id="IPR050223">
    <property type="entry name" value="D-isomer_2-hydroxyacid_DH"/>
</dbReference>
<evidence type="ECO:0000259" key="6">
    <source>
        <dbReference type="Pfam" id="PF02826"/>
    </source>
</evidence>
<protein>
    <recommendedName>
        <fullName evidence="9">Glyoxylate reductase</fullName>
    </recommendedName>
</protein>
<dbReference type="PROSITE" id="PS00671">
    <property type="entry name" value="D_2_HYDROXYACID_DH_3"/>
    <property type="match status" value="1"/>
</dbReference>
<dbReference type="GO" id="GO:0005829">
    <property type="term" value="C:cytosol"/>
    <property type="evidence" value="ECO:0007669"/>
    <property type="project" value="TreeGrafter"/>
</dbReference>
<dbReference type="Gene3D" id="3.40.50.720">
    <property type="entry name" value="NAD(P)-binding Rossmann-like Domain"/>
    <property type="match status" value="2"/>
</dbReference>
<dbReference type="PANTHER" id="PTHR10996:SF257">
    <property type="entry name" value="GLYOXYLATE REDUCTASE 1"/>
    <property type="match status" value="1"/>
</dbReference>
<keyword evidence="2 3" id="KW-0560">Oxidoreductase</keyword>
<dbReference type="PROSITE" id="PS00065">
    <property type="entry name" value="D_2_HYDROXYACID_DH_1"/>
    <property type="match status" value="1"/>
</dbReference>
<dbReference type="AlphaFoldDB" id="M3JWC0"/>
<accession>M3JWC0</accession>
<dbReference type="CDD" id="cd12168">
    <property type="entry name" value="Mand_dh_like"/>
    <property type="match status" value="1"/>
</dbReference>
<sequence>MTSDTISKPKVLLVGDFEHSRQRWKQLESIAEVIYYECQTRDQLKHDLQTKYNDVTCIAKDFFSFPKIGRFDADLAQYMPKSLKTLSHAGAGYDQVEVDAFTKLGVQVSNVTEPVIAPTADTAVFLVLSCMRRFLAGRDMLKQGKWPEEKPSIHRSFPMGMSPEGKVLGILGMGGIGRAIRDKLTPFGFEKIVYYNRSQLSPELEKGTEYVSLDELFRTADVIVIGIPLNKNTRHLINKEAVDKMKDGVVLVNIARGAIIDEKILPGLLKSGKIGAFGADVFETEPRVSPELYDLPNAVCTPHMGCHTAEDTRNIESWAADCIEHYINTGKLKTIVSEQKITHKHFLSFLSSFYFYNSIMLRTALGASKHSSAFRRAMVSELRPLRSYSVEQPSIPKSTSKLAGTKEYLKKLQTEDTPESENMLKIFRKIGAVSVVVVFASIGIAAYKERAAPTTVITEEVIDIPMDLSQDIRYQKRA</sequence>
<keyword evidence="4" id="KW-0472">Membrane</keyword>
<keyword evidence="8" id="KW-1185">Reference proteome</keyword>
<dbReference type="Pfam" id="PF00389">
    <property type="entry name" value="2-Hacid_dh"/>
    <property type="match status" value="1"/>
</dbReference>
<evidence type="ECO:0000256" key="1">
    <source>
        <dbReference type="ARBA" id="ARBA00005854"/>
    </source>
</evidence>
<feature type="domain" description="D-isomer specific 2-hydroxyacid dehydrogenase NAD-binding" evidence="6">
    <location>
        <begin position="125"/>
        <end position="305"/>
    </location>
</feature>
<dbReference type="GO" id="GO:0030267">
    <property type="term" value="F:glyoxylate reductase (NADPH) activity"/>
    <property type="evidence" value="ECO:0007669"/>
    <property type="project" value="TreeGrafter"/>
</dbReference>
<feature type="transmembrane region" description="Helical" evidence="4">
    <location>
        <begin position="430"/>
        <end position="447"/>
    </location>
</feature>
<dbReference type="GO" id="GO:0016618">
    <property type="term" value="F:hydroxypyruvate reductase [NAD(P)H] activity"/>
    <property type="evidence" value="ECO:0007669"/>
    <property type="project" value="TreeGrafter"/>
</dbReference>
<dbReference type="Proteomes" id="UP000011777">
    <property type="component" value="Unassembled WGS sequence"/>
</dbReference>
<reference evidence="7 8" key="1">
    <citation type="submission" date="2013-02" db="EMBL/GenBank/DDBJ databases">
        <title>Genome sequence of Candida maltosa Xu316, a potential industrial strain for xylitol and ethanol production.</title>
        <authorList>
            <person name="Yu J."/>
            <person name="Wang Q."/>
            <person name="Geng X."/>
            <person name="Bao W."/>
            <person name="He P."/>
            <person name="Cai J."/>
        </authorList>
    </citation>
    <scope>NUCLEOTIDE SEQUENCE [LARGE SCALE GENOMIC DNA]</scope>
    <source>
        <strain evidence="8">Xu316</strain>
    </source>
</reference>
<dbReference type="InterPro" id="IPR006140">
    <property type="entry name" value="D-isomer_DH_NAD-bd"/>
</dbReference>
<dbReference type="SUPFAM" id="SSF51735">
    <property type="entry name" value="NAD(P)-binding Rossmann-fold domains"/>
    <property type="match status" value="1"/>
</dbReference>
<feature type="domain" description="D-isomer specific 2-hydroxyacid dehydrogenase catalytic" evidence="5">
    <location>
        <begin position="26"/>
        <end position="336"/>
    </location>
</feature>
<comment type="caution">
    <text evidence="7">The sequence shown here is derived from an EMBL/GenBank/DDBJ whole genome shotgun (WGS) entry which is preliminary data.</text>
</comment>
<dbReference type="InterPro" id="IPR036291">
    <property type="entry name" value="NAD(P)-bd_dom_sf"/>
</dbReference>
<evidence type="ECO:0000256" key="3">
    <source>
        <dbReference type="RuleBase" id="RU003719"/>
    </source>
</evidence>
<dbReference type="InterPro" id="IPR006139">
    <property type="entry name" value="D-isomer_2_OHA_DH_cat_dom"/>
</dbReference>
<evidence type="ECO:0000256" key="4">
    <source>
        <dbReference type="SAM" id="Phobius"/>
    </source>
</evidence>
<dbReference type="SUPFAM" id="SSF52283">
    <property type="entry name" value="Formate/glycerate dehydrogenase catalytic domain-like"/>
    <property type="match status" value="1"/>
</dbReference>
<dbReference type="FunFam" id="3.40.50.720:FF:000026">
    <property type="entry name" value="Glyoxylate/hydroxypyruvate reductase B"/>
    <property type="match status" value="1"/>
</dbReference>
<name>M3JWC0_CANMX</name>
<dbReference type="PANTHER" id="PTHR10996">
    <property type="entry name" value="2-HYDROXYACID DEHYDROGENASE-RELATED"/>
    <property type="match status" value="1"/>
</dbReference>
<dbReference type="STRING" id="1245528.M3JWC0"/>
<gene>
    <name evidence="7" type="ORF">G210_3045</name>
</gene>
<evidence type="ECO:0000259" key="5">
    <source>
        <dbReference type="Pfam" id="PF00389"/>
    </source>
</evidence>
<evidence type="ECO:0000313" key="7">
    <source>
        <dbReference type="EMBL" id="EMG46704.1"/>
    </source>
</evidence>
<evidence type="ECO:0000256" key="2">
    <source>
        <dbReference type="ARBA" id="ARBA00023002"/>
    </source>
</evidence>
<dbReference type="eggNOG" id="KOG0069">
    <property type="taxonomic scope" value="Eukaryota"/>
</dbReference>
<dbReference type="InterPro" id="IPR029752">
    <property type="entry name" value="D-isomer_DH_CS1"/>
</dbReference>
<evidence type="ECO:0000313" key="8">
    <source>
        <dbReference type="Proteomes" id="UP000011777"/>
    </source>
</evidence>
<dbReference type="GO" id="GO:0051287">
    <property type="term" value="F:NAD binding"/>
    <property type="evidence" value="ECO:0007669"/>
    <property type="project" value="InterPro"/>
</dbReference>
<dbReference type="InterPro" id="IPR029753">
    <property type="entry name" value="D-isomer_DH_CS"/>
</dbReference>
<dbReference type="OrthoDB" id="9991913at2759"/>
<dbReference type="OMA" id="VMDAAPS"/>
<dbReference type="Pfam" id="PF02826">
    <property type="entry name" value="2-Hacid_dh_C"/>
    <property type="match status" value="1"/>
</dbReference>